<gene>
    <name evidence="4" type="ORF">EDB95_0005</name>
</gene>
<evidence type="ECO:0000259" key="3">
    <source>
        <dbReference type="Pfam" id="PF04536"/>
    </source>
</evidence>
<keyword evidence="1" id="KW-0472">Membrane</keyword>
<feature type="chain" id="PRO_5020448346" description="TPM domain-containing protein" evidence="2">
    <location>
        <begin position="20"/>
        <end position="258"/>
    </location>
</feature>
<dbReference type="InterPro" id="IPR007621">
    <property type="entry name" value="TPM_dom"/>
</dbReference>
<dbReference type="RefSeq" id="WP_246073412.1">
    <property type="nucleotide sequence ID" value="NZ_SODV01000001.1"/>
</dbReference>
<keyword evidence="2" id="KW-0732">Signal</keyword>
<dbReference type="PANTHER" id="PTHR30373:SF2">
    <property type="entry name" value="UPF0603 PROTEIN YGCG"/>
    <property type="match status" value="1"/>
</dbReference>
<keyword evidence="1" id="KW-0812">Transmembrane</keyword>
<name>A0A4R8DM12_9BACT</name>
<dbReference type="EMBL" id="SODV01000001">
    <property type="protein sequence ID" value="TDW98999.1"/>
    <property type="molecule type" value="Genomic_DNA"/>
</dbReference>
<feature type="transmembrane region" description="Helical" evidence="1">
    <location>
        <begin position="173"/>
        <end position="192"/>
    </location>
</feature>
<accession>A0A4R8DM12</accession>
<keyword evidence="1" id="KW-1133">Transmembrane helix</keyword>
<evidence type="ECO:0000256" key="1">
    <source>
        <dbReference type="SAM" id="Phobius"/>
    </source>
</evidence>
<keyword evidence="5" id="KW-1185">Reference proteome</keyword>
<feature type="signal peptide" evidence="2">
    <location>
        <begin position="1"/>
        <end position="19"/>
    </location>
</feature>
<proteinExistence type="predicted"/>
<organism evidence="4 5">
    <name type="scientific">Dinghuibacter silviterrae</name>
    <dbReference type="NCBI Taxonomy" id="1539049"/>
    <lineage>
        <taxon>Bacteria</taxon>
        <taxon>Pseudomonadati</taxon>
        <taxon>Bacteroidota</taxon>
        <taxon>Chitinophagia</taxon>
        <taxon>Chitinophagales</taxon>
        <taxon>Chitinophagaceae</taxon>
        <taxon>Dinghuibacter</taxon>
    </lineage>
</organism>
<dbReference type="AlphaFoldDB" id="A0A4R8DM12"/>
<reference evidence="4 5" key="1">
    <citation type="submission" date="2019-03" db="EMBL/GenBank/DDBJ databases">
        <title>Genomic Encyclopedia of Type Strains, Phase IV (KMG-IV): sequencing the most valuable type-strain genomes for metagenomic binning, comparative biology and taxonomic classification.</title>
        <authorList>
            <person name="Goeker M."/>
        </authorList>
    </citation>
    <scope>NUCLEOTIDE SEQUENCE [LARGE SCALE GENOMIC DNA]</scope>
    <source>
        <strain evidence="4 5">DSM 100059</strain>
    </source>
</reference>
<dbReference type="Gene3D" id="3.10.310.50">
    <property type="match status" value="1"/>
</dbReference>
<feature type="domain" description="TPM" evidence="3">
    <location>
        <begin position="32"/>
        <end position="154"/>
    </location>
</feature>
<protein>
    <recommendedName>
        <fullName evidence="3">TPM domain-containing protein</fullName>
    </recommendedName>
</protein>
<dbReference type="Pfam" id="PF04536">
    <property type="entry name" value="TPM_phosphatase"/>
    <property type="match status" value="1"/>
</dbReference>
<evidence type="ECO:0000256" key="2">
    <source>
        <dbReference type="SAM" id="SignalP"/>
    </source>
</evidence>
<evidence type="ECO:0000313" key="4">
    <source>
        <dbReference type="EMBL" id="TDW98999.1"/>
    </source>
</evidence>
<dbReference type="Proteomes" id="UP000294498">
    <property type="component" value="Unassembled WGS sequence"/>
</dbReference>
<evidence type="ECO:0000313" key="5">
    <source>
        <dbReference type="Proteomes" id="UP000294498"/>
    </source>
</evidence>
<sequence>MKYLLTILLGLSLFTGLRAQDIPPRPNPPKLVNDLAGILNPGLVQDLETRLDAYDDSTSVQIAVVTIPSTNGYDPVDYAVKLGRTWGVGNKQTNNGVVFLIARDDHKVFIAPGYGLEGALPDITCKEIVDNQVLPYFKQGDYNTGVDSGVNAIILAAKGEYKAPAGYHEQGKGAGAAVVFLVIAFIVLIIIIRSRGSGPGGGFISRRGYGVGPFLWGAAAGSIFGGGGSGGSSSGGGGGGFGGFGGGSFGGGGAGGSW</sequence>
<dbReference type="PANTHER" id="PTHR30373">
    <property type="entry name" value="UPF0603 PROTEIN YGCG"/>
    <property type="match status" value="1"/>
</dbReference>
<comment type="caution">
    <text evidence="4">The sequence shown here is derived from an EMBL/GenBank/DDBJ whole genome shotgun (WGS) entry which is preliminary data.</text>
</comment>